<name>A0AAJ0XA36_9GAMM</name>
<keyword evidence="1" id="KW-0472">Membrane</keyword>
<evidence type="ECO:0008006" key="5">
    <source>
        <dbReference type="Google" id="ProtNLM"/>
    </source>
</evidence>
<feature type="transmembrane region" description="Helical" evidence="1">
    <location>
        <begin position="534"/>
        <end position="555"/>
    </location>
</feature>
<dbReference type="EMBL" id="NRSJ01000013">
    <property type="protein sequence ID" value="MBK1704735.1"/>
    <property type="molecule type" value="Genomic_DNA"/>
</dbReference>
<dbReference type="Gene3D" id="2.160.20.80">
    <property type="entry name" value="E3 ubiquitin-protein ligase SopA"/>
    <property type="match status" value="1"/>
</dbReference>
<evidence type="ECO:0000313" key="4">
    <source>
        <dbReference type="Proteomes" id="UP001296776"/>
    </source>
</evidence>
<reference evidence="3" key="2">
    <citation type="journal article" date="2020" name="Microorganisms">
        <title>Osmotic Adaptation and Compatible Solute Biosynthesis of Phototrophic Bacteria as Revealed from Genome Analyses.</title>
        <authorList>
            <person name="Imhoff J.F."/>
            <person name="Rahn T."/>
            <person name="Kunzel S."/>
            <person name="Keller A."/>
            <person name="Neulinger S.C."/>
        </authorList>
    </citation>
    <scope>NUCLEOTIDE SEQUENCE</scope>
    <source>
        <strain evidence="3">DSM 11080</strain>
    </source>
</reference>
<keyword evidence="1" id="KW-0812">Transmembrane</keyword>
<gene>
    <name evidence="3" type="ORF">CKO40_09340</name>
</gene>
<keyword evidence="2" id="KW-0732">Signal</keyword>
<organism evidence="3 4">
    <name type="scientific">Halochromatium glycolicum</name>
    <dbReference type="NCBI Taxonomy" id="85075"/>
    <lineage>
        <taxon>Bacteria</taxon>
        <taxon>Pseudomonadati</taxon>
        <taxon>Pseudomonadota</taxon>
        <taxon>Gammaproteobacteria</taxon>
        <taxon>Chromatiales</taxon>
        <taxon>Chromatiaceae</taxon>
        <taxon>Halochromatium</taxon>
    </lineage>
</organism>
<protein>
    <recommendedName>
        <fullName evidence="5">Pentapeptide repeat-containing protein</fullName>
    </recommendedName>
</protein>
<proteinExistence type="predicted"/>
<dbReference type="AlphaFoldDB" id="A0AAJ0XA36"/>
<dbReference type="Proteomes" id="UP001296776">
    <property type="component" value="Unassembled WGS sequence"/>
</dbReference>
<accession>A0AAJ0XA36</accession>
<sequence length="571" mass="63210">MVCCQALASRWLRRLGALSIAAVIGGASAAPPALTPEDAYRQLRQQGRLADVTIDGDLDLGRLLQGGEPPEQPAGWRLDAVQLRGKLILRTPTPLRLRIGNAHLQGGIDFRGCELDRFALHHSVISGPVRIEDCNLTGPIIRFDFNQFERELRLHRVIMTHRPSFRETRFGARAELLACELATEERPSRAISFRSASFLGPALFNNSVFHTNADFRSALFADDAAFLNVCMPAGAAFRNVHFRGDAEFRFCTLGRGDFGDRDNLTLFAGRADFRGCTIDEARFRFTDFRGESSFVETRFGSGGASFAYANLAGRTDFHGLNSTGPLDLTHAYFPSLSFVWLEIRDAVLAATPDLRTLAALHARAAAAGDTAGRLELEYLLERERFRLRQARPLPALTKAPLAFVEGLVARLVGITEWLVWGWPTGYGTKLERILALAAAAWLITWFWLLVMPGNPVRVKQQGREQDGGAALPLYRPLAAAGQHRREPVTRPERLLWSAQLAFRLLFKVGPRDLRLAVTCEEAAAAGRRLRLLRYGLLSLWLLGSLLLVLLALTLANTSPVINQLVGELFPI</sequence>
<evidence type="ECO:0000313" key="3">
    <source>
        <dbReference type="EMBL" id="MBK1704735.1"/>
    </source>
</evidence>
<evidence type="ECO:0000256" key="1">
    <source>
        <dbReference type="SAM" id="Phobius"/>
    </source>
</evidence>
<reference evidence="3" key="1">
    <citation type="submission" date="2017-08" db="EMBL/GenBank/DDBJ databases">
        <authorList>
            <person name="Imhoff J.F."/>
            <person name="Rahn T."/>
            <person name="Kuenzel S."/>
            <person name="Neulinger S.C."/>
        </authorList>
    </citation>
    <scope>NUCLEOTIDE SEQUENCE</scope>
    <source>
        <strain evidence="3">DSM 11080</strain>
    </source>
</reference>
<feature type="transmembrane region" description="Helical" evidence="1">
    <location>
        <begin position="433"/>
        <end position="450"/>
    </location>
</feature>
<dbReference type="RefSeq" id="WP_207173529.1">
    <property type="nucleotide sequence ID" value="NZ_NRSJ01000013.1"/>
</dbReference>
<keyword evidence="4" id="KW-1185">Reference proteome</keyword>
<keyword evidence="1" id="KW-1133">Transmembrane helix</keyword>
<feature type="chain" id="PRO_5042518000" description="Pentapeptide repeat-containing protein" evidence="2">
    <location>
        <begin position="30"/>
        <end position="571"/>
    </location>
</feature>
<comment type="caution">
    <text evidence="3">The sequence shown here is derived from an EMBL/GenBank/DDBJ whole genome shotgun (WGS) entry which is preliminary data.</text>
</comment>
<evidence type="ECO:0000256" key="2">
    <source>
        <dbReference type="SAM" id="SignalP"/>
    </source>
</evidence>
<feature type="signal peptide" evidence="2">
    <location>
        <begin position="1"/>
        <end position="29"/>
    </location>
</feature>